<evidence type="ECO:0000256" key="1">
    <source>
        <dbReference type="ARBA" id="ARBA00008635"/>
    </source>
</evidence>
<dbReference type="Pfam" id="PF05163">
    <property type="entry name" value="DinB"/>
    <property type="match status" value="1"/>
</dbReference>
<comment type="similarity">
    <text evidence="1">Belongs to the DinB family.</text>
</comment>
<reference evidence="5" key="1">
    <citation type="submission" date="2017-02" db="EMBL/GenBank/DDBJ databases">
        <authorList>
            <person name="Varghese N."/>
            <person name="Submissions S."/>
        </authorList>
    </citation>
    <scope>NUCLEOTIDE SEQUENCE [LARGE SCALE GENOMIC DNA]</scope>
    <source>
        <strain evidence="5">DSM 22224</strain>
    </source>
</reference>
<dbReference type="EMBL" id="FUWZ01000002">
    <property type="protein sequence ID" value="SKA00642.1"/>
    <property type="molecule type" value="Genomic_DNA"/>
</dbReference>
<feature type="binding site" evidence="3">
    <location>
        <position position="48"/>
    </location>
    <ligand>
        <name>a divalent metal cation</name>
        <dbReference type="ChEBI" id="CHEBI:60240"/>
    </ligand>
</feature>
<dbReference type="STRING" id="634771.SAMN04488128_102257"/>
<dbReference type="InterPro" id="IPR034660">
    <property type="entry name" value="DinB/YfiT-like"/>
</dbReference>
<accession>A0A1T4QA39</accession>
<dbReference type="AlphaFoldDB" id="A0A1T4QA39"/>
<dbReference type="SUPFAM" id="SSF109854">
    <property type="entry name" value="DinB/YfiT-like putative metalloenzymes"/>
    <property type="match status" value="1"/>
</dbReference>
<organism evidence="4 5">
    <name type="scientific">Chitinophaga eiseniae</name>
    <dbReference type="NCBI Taxonomy" id="634771"/>
    <lineage>
        <taxon>Bacteria</taxon>
        <taxon>Pseudomonadati</taxon>
        <taxon>Bacteroidota</taxon>
        <taxon>Chitinophagia</taxon>
        <taxon>Chitinophagales</taxon>
        <taxon>Chitinophagaceae</taxon>
        <taxon>Chitinophaga</taxon>
    </lineage>
</organism>
<dbReference type="GO" id="GO:0046872">
    <property type="term" value="F:metal ion binding"/>
    <property type="evidence" value="ECO:0007669"/>
    <property type="project" value="UniProtKB-KW"/>
</dbReference>
<gene>
    <name evidence="4" type="ORF">SAMN04488128_102257</name>
</gene>
<keyword evidence="2 3" id="KW-0479">Metal-binding</keyword>
<protein>
    <submittedName>
        <fullName evidence="4">Uncharacterized damage-inducible protein DinB (Forms a four-helix bundle)</fullName>
    </submittedName>
</protein>
<dbReference type="Proteomes" id="UP000190367">
    <property type="component" value="Unassembled WGS sequence"/>
</dbReference>
<evidence type="ECO:0000256" key="2">
    <source>
        <dbReference type="ARBA" id="ARBA00022723"/>
    </source>
</evidence>
<sequence>MKEILVRFASYNHWANQQLVAVMLKLNAEQVMQDLGGSFPSLFKTVCHMWHRESIWYQRLQLTEQPVDPTASFSGTFAEACEALLRQSLRLQEWVKQATEARLNHTIAFTPRKGEQVKLPVQDAVMDYSNHSTFYRGQLVRMLHQLGVDRVPATDYHRFKPKK</sequence>
<keyword evidence="5" id="KW-1185">Reference proteome</keyword>
<dbReference type="PANTHER" id="PTHR37302">
    <property type="entry name" value="SLR1116 PROTEIN"/>
    <property type="match status" value="1"/>
</dbReference>
<evidence type="ECO:0000313" key="5">
    <source>
        <dbReference type="Proteomes" id="UP000190367"/>
    </source>
</evidence>
<dbReference type="Gene3D" id="1.20.120.450">
    <property type="entry name" value="dinb family like domain"/>
    <property type="match status" value="1"/>
</dbReference>
<evidence type="ECO:0000256" key="3">
    <source>
        <dbReference type="PIRSR" id="PIRSR607837-1"/>
    </source>
</evidence>
<evidence type="ECO:0000313" key="4">
    <source>
        <dbReference type="EMBL" id="SKA00642.1"/>
    </source>
</evidence>
<dbReference type="RefSeq" id="WP_078668829.1">
    <property type="nucleotide sequence ID" value="NZ_FUWZ01000002.1"/>
</dbReference>
<feature type="binding site" evidence="3">
    <location>
        <position position="131"/>
    </location>
    <ligand>
        <name>a divalent metal cation</name>
        <dbReference type="ChEBI" id="CHEBI:60240"/>
    </ligand>
</feature>
<proteinExistence type="inferred from homology"/>
<dbReference type="InterPro" id="IPR007837">
    <property type="entry name" value="DinB"/>
</dbReference>
<dbReference type="PANTHER" id="PTHR37302:SF3">
    <property type="entry name" value="DAMAGE-INDUCIBLE PROTEIN DINB"/>
    <property type="match status" value="1"/>
</dbReference>
<name>A0A1T4QA39_9BACT</name>
<dbReference type="OrthoDB" id="9811413at2"/>